<keyword evidence="4 5" id="KW-0472">Membrane</keyword>
<evidence type="ECO:0000313" key="10">
    <source>
        <dbReference type="Proteomes" id="UP000308133"/>
    </source>
</evidence>
<evidence type="ECO:0000313" key="9">
    <source>
        <dbReference type="EMBL" id="TKX26451.1"/>
    </source>
</evidence>
<gene>
    <name evidence="9" type="ORF">C1H76_1415</name>
</gene>
<feature type="transmembrane region" description="Helical" evidence="5">
    <location>
        <begin position="495"/>
        <end position="515"/>
    </location>
</feature>
<protein>
    <recommendedName>
        <fullName evidence="11">DUF2421 domain-containing protein</fullName>
    </recommendedName>
</protein>
<dbReference type="GO" id="GO:0016020">
    <property type="term" value="C:membrane"/>
    <property type="evidence" value="ECO:0007669"/>
    <property type="project" value="UniProtKB-SubCell"/>
</dbReference>
<feature type="domain" description="Putative ER transporter 6TM N-terminal" evidence="7">
    <location>
        <begin position="63"/>
        <end position="288"/>
    </location>
</feature>
<evidence type="ECO:0008006" key="11">
    <source>
        <dbReference type="Google" id="ProtNLM"/>
    </source>
</evidence>
<evidence type="ECO:0000256" key="3">
    <source>
        <dbReference type="ARBA" id="ARBA00022989"/>
    </source>
</evidence>
<feature type="transmembrane region" description="Helical" evidence="5">
    <location>
        <begin position="590"/>
        <end position="608"/>
    </location>
</feature>
<dbReference type="PANTHER" id="PTHR37994">
    <property type="entry name" value="ARAE_2_N DOMAIN-CONTAINING PROTEIN-RELATED"/>
    <property type="match status" value="1"/>
</dbReference>
<dbReference type="InterPro" id="IPR018823">
    <property type="entry name" value="ArAE_2_N"/>
</dbReference>
<dbReference type="InterPro" id="IPR018820">
    <property type="entry name" value="BRE4-related_DUF2421"/>
</dbReference>
<dbReference type="Pfam" id="PF10334">
    <property type="entry name" value="BRE4"/>
    <property type="match status" value="1"/>
</dbReference>
<feature type="domain" description="DUF2421" evidence="6">
    <location>
        <begin position="607"/>
        <end position="790"/>
    </location>
</feature>
<evidence type="ECO:0000256" key="2">
    <source>
        <dbReference type="ARBA" id="ARBA00022692"/>
    </source>
</evidence>
<evidence type="ECO:0000256" key="4">
    <source>
        <dbReference type="ARBA" id="ARBA00023136"/>
    </source>
</evidence>
<dbReference type="Proteomes" id="UP000308133">
    <property type="component" value="Unassembled WGS sequence"/>
</dbReference>
<evidence type="ECO:0000256" key="1">
    <source>
        <dbReference type="ARBA" id="ARBA00004141"/>
    </source>
</evidence>
<comment type="subcellular location">
    <subcellularLocation>
        <location evidence="1">Membrane</location>
        <topology evidence="1">Multi-pass membrane protein</topology>
    </subcellularLocation>
</comment>
<keyword evidence="3 5" id="KW-1133">Transmembrane helix</keyword>
<evidence type="ECO:0000259" key="8">
    <source>
        <dbReference type="Pfam" id="PF13515"/>
    </source>
</evidence>
<dbReference type="Pfam" id="PF13515">
    <property type="entry name" value="FUSC_2"/>
    <property type="match status" value="1"/>
</dbReference>
<accession>A0A4U7B9C1</accession>
<dbReference type="AlphaFoldDB" id="A0A4U7B9C1"/>
<organism evidence="9 10">
    <name type="scientific">Elsinoe australis</name>
    <dbReference type="NCBI Taxonomy" id="40998"/>
    <lineage>
        <taxon>Eukaryota</taxon>
        <taxon>Fungi</taxon>
        <taxon>Dikarya</taxon>
        <taxon>Ascomycota</taxon>
        <taxon>Pezizomycotina</taxon>
        <taxon>Dothideomycetes</taxon>
        <taxon>Dothideomycetidae</taxon>
        <taxon>Myriangiales</taxon>
        <taxon>Elsinoaceae</taxon>
        <taxon>Elsinoe</taxon>
    </lineage>
</organism>
<reference evidence="9 10" key="1">
    <citation type="submission" date="2018-02" db="EMBL/GenBank/DDBJ databases">
        <title>Draft genome sequences of Elsinoe sp., causing black scab on jojoba.</title>
        <authorList>
            <person name="Stodart B."/>
            <person name="Jeffress S."/>
            <person name="Ash G."/>
            <person name="Arun Chinnappa K."/>
        </authorList>
    </citation>
    <scope>NUCLEOTIDE SEQUENCE [LARGE SCALE GENOMIC DNA]</scope>
    <source>
        <strain evidence="9 10">Hillstone_2</strain>
    </source>
</reference>
<sequence length="794" mass="88076">MAKTVAMEMVHPKLLDAKPDPEMVEDFKAFVMPNFDKRRYLVAQACVKKIRDIKAAAEDLHEEPATAAIAINLACSIFILPESTSHFALSHILELVDNAARGIPYVKTYLSDPASSTHDHEIRSLKSKTIERWTALESALNFVSFDFSFGYWGAQDIIGIKEPLIHLIANSVLLLDDPLEMHDRRQRCERFIANSTPEELSKQHGRHQIMATLQIMDMIRHPDTARSFGNAFDAVSEAIEPLLSACDESFSAISDCILNSNSRRWFKALSPDEWQKLHQKRSKTLENLRYELGLFQKSAPRLLIERCKGTDSAAEKADHGIDQCRSSAGVFVGSNVMDRLLHFAQSLESLLAYVNDLESRRHQRRLGLPSQISNFFSWTTKKSDTPTMAMDPLERVATISSESTLKKDSPLRFERVRLPGRKRAPLSRVIIGFGQWLTNDEGVFALRILAATMIISVLAVTNRTAGFFYREKGLWGLIMAQSGMAVQFADFTFGFVSRLIVTVVGGVVGMIAWYVGSGSGSGNPYGLSAVMAVVSVLVMAVRLWTPPRHMGAVVMGSSTAVLVVGYGYLDTHNPTYGNPGYGYEIFWRRTLLVMTGFTVAFLVSLVPWPRSQTRFIAIQLSDVLDTQTDHYASLCASWRVLDKDTKEVSSVEKTAIDVTGALAALDIPIANLRFELSSFQIDRAALIAVQHECTMINRNLARLHIIATGLSGHIRERLAAVTGMLHQRQIADIMVVLSVIKECLKTGDPLPSMLPTPLVNRSIEHSGGTEISPMTAETLEDESYRRSLVASGAA</sequence>
<dbReference type="PANTHER" id="PTHR37994:SF3">
    <property type="entry name" value="ER TRANSPORTER 6TM N-TERMINAL DOMAIN-CONTAINING PROTEIN"/>
    <property type="match status" value="1"/>
</dbReference>
<proteinExistence type="predicted"/>
<keyword evidence="2 5" id="KW-0812">Transmembrane</keyword>
<name>A0A4U7B9C1_9PEZI</name>
<feature type="transmembrane region" description="Helical" evidence="5">
    <location>
        <begin position="527"/>
        <end position="544"/>
    </location>
</feature>
<evidence type="ECO:0000259" key="7">
    <source>
        <dbReference type="Pfam" id="PF10337"/>
    </source>
</evidence>
<evidence type="ECO:0000259" key="6">
    <source>
        <dbReference type="Pfam" id="PF10334"/>
    </source>
</evidence>
<feature type="transmembrane region" description="Helical" evidence="5">
    <location>
        <begin position="550"/>
        <end position="569"/>
    </location>
</feature>
<dbReference type="Pfam" id="PF10337">
    <property type="entry name" value="ArAE_2_N"/>
    <property type="match status" value="1"/>
</dbReference>
<evidence type="ECO:0000256" key="5">
    <source>
        <dbReference type="SAM" id="Phobius"/>
    </source>
</evidence>
<feature type="domain" description="Integral membrane bound transporter" evidence="8">
    <location>
        <begin position="470"/>
        <end position="603"/>
    </location>
</feature>
<feature type="transmembrane region" description="Helical" evidence="5">
    <location>
        <begin position="444"/>
        <end position="461"/>
    </location>
</feature>
<dbReference type="EMBL" id="PTQR01000013">
    <property type="protein sequence ID" value="TKX26451.1"/>
    <property type="molecule type" value="Genomic_DNA"/>
</dbReference>
<comment type="caution">
    <text evidence="9">The sequence shown here is derived from an EMBL/GenBank/DDBJ whole genome shotgun (WGS) entry which is preliminary data.</text>
</comment>
<dbReference type="InterPro" id="IPR049453">
    <property type="entry name" value="Memb_transporter_dom"/>
</dbReference>